<comment type="caution">
    <text evidence="1">The sequence shown here is derived from an EMBL/GenBank/DDBJ whole genome shotgun (WGS) entry which is preliminary data.</text>
</comment>
<dbReference type="Proteomes" id="UP001162131">
    <property type="component" value="Unassembled WGS sequence"/>
</dbReference>
<proteinExistence type="predicted"/>
<accession>A0AAU9IF83</accession>
<sequence>MPINIIDALESDKQVDEFIVRREESSQGIISHYKGDNIEKEILKLPTSDHEGVLKKVRLREMRKLKKYRDIFEVKLKDMNACMRFCEKKKEPWGNVFERSSKAGLFRDSERKVVSLKSGEKENKPSRVEKIEDPLGFLGCYSQNN</sequence>
<evidence type="ECO:0000313" key="2">
    <source>
        <dbReference type="Proteomes" id="UP001162131"/>
    </source>
</evidence>
<gene>
    <name evidence="1" type="ORF">BSTOLATCC_MIC1254</name>
</gene>
<reference evidence="1" key="1">
    <citation type="submission" date="2021-09" db="EMBL/GenBank/DDBJ databases">
        <authorList>
            <consortium name="AG Swart"/>
            <person name="Singh M."/>
            <person name="Singh A."/>
            <person name="Seah K."/>
            <person name="Emmerich C."/>
        </authorList>
    </citation>
    <scope>NUCLEOTIDE SEQUENCE</scope>
    <source>
        <strain evidence="1">ATCC30299</strain>
    </source>
</reference>
<organism evidence="1 2">
    <name type="scientific">Blepharisma stoltei</name>
    <dbReference type="NCBI Taxonomy" id="1481888"/>
    <lineage>
        <taxon>Eukaryota</taxon>
        <taxon>Sar</taxon>
        <taxon>Alveolata</taxon>
        <taxon>Ciliophora</taxon>
        <taxon>Postciliodesmatophora</taxon>
        <taxon>Heterotrichea</taxon>
        <taxon>Heterotrichida</taxon>
        <taxon>Blepharismidae</taxon>
        <taxon>Blepharisma</taxon>
    </lineage>
</organism>
<evidence type="ECO:0000313" key="1">
    <source>
        <dbReference type="EMBL" id="CAG9310404.1"/>
    </source>
</evidence>
<dbReference type="EMBL" id="CAJZBQ010000002">
    <property type="protein sequence ID" value="CAG9310404.1"/>
    <property type="molecule type" value="Genomic_DNA"/>
</dbReference>
<dbReference type="AlphaFoldDB" id="A0AAU9IF83"/>
<name>A0AAU9IF83_9CILI</name>
<protein>
    <submittedName>
        <fullName evidence="1">Uncharacterized protein</fullName>
    </submittedName>
</protein>
<keyword evidence="2" id="KW-1185">Reference proteome</keyword>